<gene>
    <name evidence="1" type="ORF">IFDJLNFL_3881</name>
    <name evidence="2" type="ORF">MTDSW087_00092</name>
</gene>
<evidence type="ECO:0000313" key="2">
    <source>
        <dbReference type="EMBL" id="VUF10425.1"/>
    </source>
</evidence>
<name>A0A564FQJ5_9HYPH</name>
<protein>
    <submittedName>
        <fullName evidence="2">Uncharacterized protein</fullName>
    </submittedName>
</protein>
<reference evidence="1" key="2">
    <citation type="journal article" date="2021" name="Front. Microbiol.">
        <title>Comprehensive Comparative Genomics and Phenotyping of Methylobacterium Species.</title>
        <authorList>
            <person name="Alessa O."/>
            <person name="Ogura Y."/>
            <person name="Fujitani Y."/>
            <person name="Takami H."/>
            <person name="Hayashi T."/>
            <person name="Sahin N."/>
            <person name="Tani A."/>
        </authorList>
    </citation>
    <scope>NUCLEOTIDE SEQUENCE</scope>
    <source>
        <strain evidence="1">DSM 22415</strain>
    </source>
</reference>
<dbReference type="EMBL" id="BPQI01000127">
    <property type="protein sequence ID" value="GJD57967.1"/>
    <property type="molecule type" value="Genomic_DNA"/>
</dbReference>
<accession>A0A564FQJ5</accession>
<dbReference type="EMBL" id="CABFVH010000001">
    <property type="protein sequence ID" value="VUF10425.1"/>
    <property type="molecule type" value="Genomic_DNA"/>
</dbReference>
<dbReference type="Proteomes" id="UP001055303">
    <property type="component" value="Unassembled WGS sequence"/>
</dbReference>
<dbReference type="AlphaFoldDB" id="A0A564FQJ5"/>
<reference evidence="1" key="3">
    <citation type="submission" date="2021-08" db="EMBL/GenBank/DDBJ databases">
        <authorList>
            <person name="Tani A."/>
            <person name="Ola A."/>
            <person name="Ogura Y."/>
            <person name="Katsura K."/>
            <person name="Hayashi T."/>
        </authorList>
    </citation>
    <scope>NUCLEOTIDE SEQUENCE</scope>
    <source>
        <strain evidence="1">DSM 22415</strain>
    </source>
</reference>
<dbReference type="Proteomes" id="UP000401717">
    <property type="component" value="Unassembled WGS sequence"/>
</dbReference>
<reference evidence="2 3" key="1">
    <citation type="submission" date="2019-06" db="EMBL/GenBank/DDBJ databases">
        <authorList>
            <person name="Rodrigo-Torres L."/>
            <person name="Arahal R. D."/>
            <person name="Lucena T."/>
        </authorList>
    </citation>
    <scope>NUCLEOTIDE SEQUENCE [LARGE SCALE GENOMIC DNA]</scope>
    <source>
        <strain evidence="2 3">SW08-7</strain>
    </source>
</reference>
<keyword evidence="4" id="KW-1185">Reference proteome</keyword>
<organism evidence="2 3">
    <name type="scientific">Methylobacterium dankookense</name>
    <dbReference type="NCBI Taxonomy" id="560405"/>
    <lineage>
        <taxon>Bacteria</taxon>
        <taxon>Pseudomonadati</taxon>
        <taxon>Pseudomonadota</taxon>
        <taxon>Alphaproteobacteria</taxon>
        <taxon>Hyphomicrobiales</taxon>
        <taxon>Methylobacteriaceae</taxon>
        <taxon>Methylobacterium</taxon>
    </lineage>
</organism>
<sequence length="72" mass="8263">MVEAGLATSEDDVEGYARQIDALHQEPQRRDLAWRLGLDEQVIDEQLRLAEMRNFIEALTRLGREGLLAVDR</sequence>
<proteinExistence type="predicted"/>
<evidence type="ECO:0000313" key="1">
    <source>
        <dbReference type="EMBL" id="GJD57967.1"/>
    </source>
</evidence>
<evidence type="ECO:0000313" key="3">
    <source>
        <dbReference type="Proteomes" id="UP000401717"/>
    </source>
</evidence>
<evidence type="ECO:0000313" key="4">
    <source>
        <dbReference type="Proteomes" id="UP001055303"/>
    </source>
</evidence>